<dbReference type="AlphaFoldDB" id="A0A9P1GK55"/>
<dbReference type="EMBL" id="CAMXCT030006560">
    <property type="protein sequence ID" value="CAL4803300.1"/>
    <property type="molecule type" value="Genomic_DNA"/>
</dbReference>
<dbReference type="Proteomes" id="UP001152797">
    <property type="component" value="Unassembled WGS sequence"/>
</dbReference>
<name>A0A9P1GK55_9DINO</name>
<accession>A0A9P1GK55</accession>
<protein>
    <submittedName>
        <fullName evidence="1">Uncharacterized protein</fullName>
    </submittedName>
</protein>
<gene>
    <name evidence="1" type="ORF">C1SCF055_LOCUS40772</name>
</gene>
<evidence type="ECO:0000313" key="1">
    <source>
        <dbReference type="EMBL" id="CAI4015988.1"/>
    </source>
</evidence>
<organism evidence="1">
    <name type="scientific">Cladocopium goreaui</name>
    <dbReference type="NCBI Taxonomy" id="2562237"/>
    <lineage>
        <taxon>Eukaryota</taxon>
        <taxon>Sar</taxon>
        <taxon>Alveolata</taxon>
        <taxon>Dinophyceae</taxon>
        <taxon>Suessiales</taxon>
        <taxon>Symbiodiniaceae</taxon>
        <taxon>Cladocopium</taxon>
    </lineage>
</organism>
<evidence type="ECO:0000313" key="2">
    <source>
        <dbReference type="EMBL" id="CAL1169363.1"/>
    </source>
</evidence>
<comment type="caution">
    <text evidence="1">The sequence shown here is derived from an EMBL/GenBank/DDBJ whole genome shotgun (WGS) entry which is preliminary data.</text>
</comment>
<dbReference type="EMBL" id="CAMXCT020006560">
    <property type="protein sequence ID" value="CAL1169363.1"/>
    <property type="molecule type" value="Genomic_DNA"/>
</dbReference>
<reference evidence="2" key="2">
    <citation type="submission" date="2024-04" db="EMBL/GenBank/DDBJ databases">
        <authorList>
            <person name="Chen Y."/>
            <person name="Shah S."/>
            <person name="Dougan E. K."/>
            <person name="Thang M."/>
            <person name="Chan C."/>
        </authorList>
    </citation>
    <scope>NUCLEOTIDE SEQUENCE [LARGE SCALE GENOMIC DNA]</scope>
</reference>
<evidence type="ECO:0000313" key="3">
    <source>
        <dbReference type="Proteomes" id="UP001152797"/>
    </source>
</evidence>
<proteinExistence type="predicted"/>
<dbReference type="EMBL" id="CAMXCT010006560">
    <property type="protein sequence ID" value="CAI4015988.1"/>
    <property type="molecule type" value="Genomic_DNA"/>
</dbReference>
<reference evidence="1" key="1">
    <citation type="submission" date="2022-10" db="EMBL/GenBank/DDBJ databases">
        <authorList>
            <person name="Chen Y."/>
            <person name="Dougan E. K."/>
            <person name="Chan C."/>
            <person name="Rhodes N."/>
            <person name="Thang M."/>
        </authorList>
    </citation>
    <scope>NUCLEOTIDE SEQUENCE</scope>
</reference>
<keyword evidence="3" id="KW-1185">Reference proteome</keyword>
<sequence length="86" mass="9938">MAVQWSRPPRSQGRSLKSSWCFGSRRRYGVCCRLPGALICRDLTAFGFKSQNLHDLRLPVAGNIIWLVIPCDSSYDKYIFCIYDYI</sequence>